<dbReference type="Proteomes" id="UP000186868">
    <property type="component" value="Unassembled WGS sequence"/>
</dbReference>
<evidence type="ECO:0000313" key="1">
    <source>
        <dbReference type="EMBL" id="OKH26650.1"/>
    </source>
</evidence>
<evidence type="ECO:0008006" key="3">
    <source>
        <dbReference type="Google" id="ProtNLM"/>
    </source>
</evidence>
<dbReference type="InterPro" id="IPR013424">
    <property type="entry name" value="Ice-binding_C"/>
</dbReference>
<proteinExistence type="predicted"/>
<dbReference type="RefSeq" id="WP_073597790.1">
    <property type="nucleotide sequence ID" value="NZ_MRCB01000001.1"/>
</dbReference>
<accession>A0A1U7HSR8</accession>
<comment type="caution">
    <text evidence="1">The sequence shown here is derived from an EMBL/GenBank/DDBJ whole genome shotgun (WGS) entry which is preliminary data.</text>
</comment>
<dbReference type="EMBL" id="MRCB01000001">
    <property type="protein sequence ID" value="OKH26650.1"/>
    <property type="molecule type" value="Genomic_DNA"/>
</dbReference>
<gene>
    <name evidence="1" type="ORF">NIES593_00910</name>
</gene>
<organism evidence="1 2">
    <name type="scientific">Hydrococcus rivularis NIES-593</name>
    <dbReference type="NCBI Taxonomy" id="1921803"/>
    <lineage>
        <taxon>Bacteria</taxon>
        <taxon>Bacillati</taxon>
        <taxon>Cyanobacteriota</taxon>
        <taxon>Cyanophyceae</taxon>
        <taxon>Pleurocapsales</taxon>
        <taxon>Hydrococcaceae</taxon>
        <taxon>Hydrococcus</taxon>
    </lineage>
</organism>
<evidence type="ECO:0000313" key="2">
    <source>
        <dbReference type="Proteomes" id="UP000186868"/>
    </source>
</evidence>
<dbReference type="NCBIfam" id="TIGR02595">
    <property type="entry name" value="PEP_CTERM"/>
    <property type="match status" value="1"/>
</dbReference>
<protein>
    <recommendedName>
        <fullName evidence="3">PEP-CTERM protein-sorting domain-containing protein</fullName>
    </recommendedName>
</protein>
<name>A0A1U7HSR8_9CYAN</name>
<reference evidence="1 2" key="1">
    <citation type="submission" date="2016-11" db="EMBL/GenBank/DDBJ databases">
        <title>Draft Genome Sequences of Nine Cyanobacterial Strains from Diverse Habitats.</title>
        <authorList>
            <person name="Zhu T."/>
            <person name="Hou S."/>
            <person name="Lu X."/>
            <person name="Hess W.R."/>
        </authorList>
    </citation>
    <scope>NUCLEOTIDE SEQUENCE [LARGE SCALE GENOMIC DNA]</scope>
    <source>
        <strain evidence="1 2">NIES-593</strain>
    </source>
</reference>
<keyword evidence="2" id="KW-1185">Reference proteome</keyword>
<sequence>MIEQKMKGRFKLRLAISVAGFAIAGLLVPKAAEAVTLYRVSQETAVNSDNYNLLGYIKPFVTTQTVSQYYNYKNSSFGGSNIQLVNDRSHLFLVQAKDGLALFSVHNSPAASDRTGGNARMQFDLLGDPNKSSFMVRDDASDTYLVNGTVINGANSTLIGDTFTTTQNWQPGKTDGFAIGSLNDNWTMFARFTARTNLNSWTAYSQDGANISLALENNRRVKIDKVEIPEPTATLSLLAVGALGVGTSALRRKKNCE</sequence>
<dbReference type="AlphaFoldDB" id="A0A1U7HSR8"/>